<evidence type="ECO:0000256" key="1">
    <source>
        <dbReference type="SAM" id="MobiDB-lite"/>
    </source>
</evidence>
<name>A0ABY7EQN7_MYAAR</name>
<evidence type="ECO:0000313" key="3">
    <source>
        <dbReference type="Proteomes" id="UP001164746"/>
    </source>
</evidence>
<organism evidence="2 3">
    <name type="scientific">Mya arenaria</name>
    <name type="common">Soft-shell clam</name>
    <dbReference type="NCBI Taxonomy" id="6604"/>
    <lineage>
        <taxon>Eukaryota</taxon>
        <taxon>Metazoa</taxon>
        <taxon>Spiralia</taxon>
        <taxon>Lophotrochozoa</taxon>
        <taxon>Mollusca</taxon>
        <taxon>Bivalvia</taxon>
        <taxon>Autobranchia</taxon>
        <taxon>Heteroconchia</taxon>
        <taxon>Euheterodonta</taxon>
        <taxon>Imparidentia</taxon>
        <taxon>Neoheterodontei</taxon>
        <taxon>Myida</taxon>
        <taxon>Myoidea</taxon>
        <taxon>Myidae</taxon>
        <taxon>Mya</taxon>
    </lineage>
</organism>
<reference evidence="2" key="1">
    <citation type="submission" date="2022-11" db="EMBL/GenBank/DDBJ databases">
        <title>Centuries of genome instability and evolution in soft-shell clam transmissible cancer (bioRxiv).</title>
        <authorList>
            <person name="Hart S.F.M."/>
            <person name="Yonemitsu M.A."/>
            <person name="Giersch R.M."/>
            <person name="Beal B.F."/>
            <person name="Arriagada G."/>
            <person name="Davis B.W."/>
            <person name="Ostrander E.A."/>
            <person name="Goff S.P."/>
            <person name="Metzger M.J."/>
        </authorList>
    </citation>
    <scope>NUCLEOTIDE SEQUENCE</scope>
    <source>
        <strain evidence="2">MELC-2E11</strain>
        <tissue evidence="2">Siphon/mantle</tissue>
    </source>
</reference>
<feature type="region of interest" description="Disordered" evidence="1">
    <location>
        <begin position="39"/>
        <end position="78"/>
    </location>
</feature>
<proteinExistence type="predicted"/>
<dbReference type="Proteomes" id="UP001164746">
    <property type="component" value="Chromosome 7"/>
</dbReference>
<keyword evidence="3" id="KW-1185">Reference proteome</keyword>
<evidence type="ECO:0000313" key="2">
    <source>
        <dbReference type="EMBL" id="WAR09491.1"/>
    </source>
</evidence>
<feature type="compositionally biased region" description="Pro residues" evidence="1">
    <location>
        <begin position="54"/>
        <end position="75"/>
    </location>
</feature>
<dbReference type="EMBL" id="CP111018">
    <property type="protein sequence ID" value="WAR09491.1"/>
    <property type="molecule type" value="Genomic_DNA"/>
</dbReference>
<protein>
    <submittedName>
        <fullName evidence="2">Uncharacterized protein</fullName>
    </submittedName>
</protein>
<feature type="region of interest" description="Disordered" evidence="1">
    <location>
        <begin position="129"/>
        <end position="156"/>
    </location>
</feature>
<gene>
    <name evidence="2" type="ORF">MAR_034567</name>
</gene>
<sequence>MLCYDIRNRKIGGWGWGWLPKCLVVNEVFLRSSEAYSSPQIPPLPHLTHKAKPPLEPPSQRMPPPPSPPPQPPPAQGVVQKLHMIRMPRKKTNRECTKKNLKKTDKRFKDKKINGGERVTLSVAHFLNITDPETPGPSGLNQKKTSDDEESPGKEVQEQSNLFFVDFNGTGVGGLDNTVKLWDVSKVIKGTDKDMDASIPRSFSV</sequence>
<accession>A0ABY7EQN7</accession>